<protein>
    <submittedName>
        <fullName evidence="1">Uncharacterized protein</fullName>
    </submittedName>
</protein>
<dbReference type="EMBL" id="QJHK01000005">
    <property type="protein sequence ID" value="PXY41329.1"/>
    <property type="molecule type" value="Genomic_DNA"/>
</dbReference>
<accession>A0A2V4BQN1</accession>
<sequence>MKFLIIKTILMLNIITCLAQSSKKYIMEQLKSKQKQELIVIALHILKEKQPSLVINFEDFESTVWGNSKEILVKFRRIIRYIPLSTNPEKRFSYDITVNLNTNEISPFDVWFQSEFYIETKADQKALAFIKKNFGVFSSDFENIIQEDEEDYCIHQTNSYSLGIYRLNKKTGKVEMSLNGHMEPTPKPIIQNPDDFIEIK</sequence>
<evidence type="ECO:0000313" key="1">
    <source>
        <dbReference type="EMBL" id="PXY41329.1"/>
    </source>
</evidence>
<proteinExistence type="predicted"/>
<dbReference type="Proteomes" id="UP000247903">
    <property type="component" value="Unassembled WGS sequence"/>
</dbReference>
<comment type="caution">
    <text evidence="1">The sequence shown here is derived from an EMBL/GenBank/DDBJ whole genome shotgun (WGS) entry which is preliminary data.</text>
</comment>
<name>A0A2V4BQN1_9FLAO</name>
<evidence type="ECO:0000313" key="2">
    <source>
        <dbReference type="Proteomes" id="UP000247903"/>
    </source>
</evidence>
<organism evidence="1 2">
    <name type="scientific">Flavobacterium cheongpyeongense</name>
    <dbReference type="NCBI Taxonomy" id="2212651"/>
    <lineage>
        <taxon>Bacteria</taxon>
        <taxon>Pseudomonadati</taxon>
        <taxon>Bacteroidota</taxon>
        <taxon>Flavobacteriia</taxon>
        <taxon>Flavobacteriales</taxon>
        <taxon>Flavobacteriaceae</taxon>
        <taxon>Flavobacterium</taxon>
    </lineage>
</organism>
<reference evidence="1 2" key="1">
    <citation type="submission" date="2018-05" db="EMBL/GenBank/DDBJ databases">
        <title>Flavobacterium sp. strain IMCC34759, incomplete genome.</title>
        <authorList>
            <person name="Joung Y."/>
            <person name="Cho J."/>
        </authorList>
    </citation>
    <scope>NUCLEOTIDE SEQUENCE [LARGE SCALE GENOMIC DNA]</scope>
    <source>
        <strain evidence="1 2">IMCC34759</strain>
    </source>
</reference>
<keyword evidence="2" id="KW-1185">Reference proteome</keyword>
<dbReference type="AlphaFoldDB" id="A0A2V4BQN1"/>
<gene>
    <name evidence="1" type="ORF">DMB65_07965</name>
</gene>